<comment type="caution">
    <text evidence="1">The sequence shown here is derived from an EMBL/GenBank/DDBJ whole genome shotgun (WGS) entry which is preliminary data.</text>
</comment>
<accession>A0A8H5LYP4</accession>
<evidence type="ECO:0000313" key="2">
    <source>
        <dbReference type="Proteomes" id="UP000518752"/>
    </source>
</evidence>
<reference evidence="1 2" key="1">
    <citation type="journal article" date="2020" name="ISME J.">
        <title>Uncovering the hidden diversity of litter-decomposition mechanisms in mushroom-forming fungi.</title>
        <authorList>
            <person name="Floudas D."/>
            <person name="Bentzer J."/>
            <person name="Ahren D."/>
            <person name="Johansson T."/>
            <person name="Persson P."/>
            <person name="Tunlid A."/>
        </authorList>
    </citation>
    <scope>NUCLEOTIDE SEQUENCE [LARGE SCALE GENOMIC DNA]</scope>
    <source>
        <strain evidence="1 2">CBS 406.79</strain>
    </source>
</reference>
<protein>
    <submittedName>
        <fullName evidence="1">Uncharacterized protein</fullName>
    </submittedName>
</protein>
<evidence type="ECO:0000313" key="1">
    <source>
        <dbReference type="EMBL" id="KAF5374408.1"/>
    </source>
</evidence>
<sequence>MSSSNANALPNLIFFPEDRQLVGLNNWAVFRDHVKSVARSSGLDKYLDGTISAPAAAPTAANATFVVTPINSRNPTVEEWELRDARLAGIIYQNIKDPRSIGVTQDMTSHVMWTTLTGEYENTSAAAQALAKERVQQCKYVPGTPFEEYFKNLEGLRKAANDMGCNVMDTEIRARFLTINAHNCTVTAVGLVVGLWAGQFNMKNLLLRGHSCLEVILVLPSKHRGHLARKYSLGRDRGG</sequence>
<proteinExistence type="predicted"/>
<dbReference type="OrthoDB" id="3054003at2759"/>
<name>A0A8H5LYP4_9AGAR</name>
<gene>
    <name evidence="1" type="ORF">D9757_011825</name>
</gene>
<dbReference type="EMBL" id="JAACJN010000102">
    <property type="protein sequence ID" value="KAF5374408.1"/>
    <property type="molecule type" value="Genomic_DNA"/>
</dbReference>
<dbReference type="Pfam" id="PF14223">
    <property type="entry name" value="Retrotran_gag_2"/>
    <property type="match status" value="1"/>
</dbReference>
<dbReference type="Proteomes" id="UP000518752">
    <property type="component" value="Unassembled WGS sequence"/>
</dbReference>
<keyword evidence="2" id="KW-1185">Reference proteome</keyword>
<dbReference type="AlphaFoldDB" id="A0A8H5LYP4"/>
<organism evidence="1 2">
    <name type="scientific">Collybiopsis confluens</name>
    <dbReference type="NCBI Taxonomy" id="2823264"/>
    <lineage>
        <taxon>Eukaryota</taxon>
        <taxon>Fungi</taxon>
        <taxon>Dikarya</taxon>
        <taxon>Basidiomycota</taxon>
        <taxon>Agaricomycotina</taxon>
        <taxon>Agaricomycetes</taxon>
        <taxon>Agaricomycetidae</taxon>
        <taxon>Agaricales</taxon>
        <taxon>Marasmiineae</taxon>
        <taxon>Omphalotaceae</taxon>
        <taxon>Collybiopsis</taxon>
    </lineage>
</organism>